<dbReference type="PROSITE" id="PS50821">
    <property type="entry name" value="PAZ"/>
    <property type="match status" value="1"/>
</dbReference>
<name>Q19598_CAEEL</name>
<dbReference type="SMR" id="Q19598"/>
<feature type="domain" description="PAZ" evidence="1">
    <location>
        <begin position="1"/>
        <end position="77"/>
    </location>
</feature>
<dbReference type="InParanoid" id="Q19598"/>
<dbReference type="Bgee" id="WBGene00017611">
    <property type="expression patterns" value="Expressed in pharyngeal muscle cell (C elegans) and 3 other cell types or tissues"/>
</dbReference>
<dbReference type="WormBase" id="F19G12.3">
    <property type="protein sequence ID" value="CE53244"/>
    <property type="gene ID" value="WBGene00017611"/>
</dbReference>
<dbReference type="InterPro" id="IPR003100">
    <property type="entry name" value="PAZ_dom"/>
</dbReference>
<dbReference type="PhylomeDB" id="Q19598"/>
<dbReference type="Gene3D" id="2.170.260.10">
    <property type="entry name" value="paz domain"/>
    <property type="match status" value="1"/>
</dbReference>
<reference evidence="2 3" key="1">
    <citation type="journal article" date="1998" name="Science">
        <title>Genome sequence of the nematode C. elegans: a platform for investigating biology.</title>
        <authorList>
            <consortium name="The C. elegans sequencing consortium"/>
            <person name="Sulson J.E."/>
            <person name="Waterston R."/>
        </authorList>
    </citation>
    <scope>NUCLEOTIDE SEQUENCE [LARGE SCALE GENOMIC DNA]</scope>
    <source>
        <strain evidence="2 3">Bristol N2</strain>
    </source>
</reference>
<dbReference type="Proteomes" id="UP000001940">
    <property type="component" value="Chromosome X"/>
</dbReference>
<organism evidence="2 3">
    <name type="scientific">Caenorhabditis elegans</name>
    <dbReference type="NCBI Taxonomy" id="6239"/>
    <lineage>
        <taxon>Eukaryota</taxon>
        <taxon>Metazoa</taxon>
        <taxon>Ecdysozoa</taxon>
        <taxon>Nematoda</taxon>
        <taxon>Chromadorea</taxon>
        <taxon>Rhabditida</taxon>
        <taxon>Rhabditina</taxon>
        <taxon>Rhabditomorpha</taxon>
        <taxon>Rhabditoidea</taxon>
        <taxon>Rhabditidae</taxon>
        <taxon>Peloderinae</taxon>
        <taxon>Caenorhabditis</taxon>
    </lineage>
</organism>
<dbReference type="AGR" id="WB:WBGene00017611"/>
<evidence type="ECO:0000313" key="2">
    <source>
        <dbReference type="EMBL" id="CCD69734.2"/>
    </source>
</evidence>
<dbReference type="UCSC" id="F19G12.3">
    <property type="organism name" value="c. elegans"/>
</dbReference>
<gene>
    <name evidence="2" type="ORF">CELE_F19G12.3</name>
    <name evidence="2 4" type="ORF">F19G12.3</name>
</gene>
<proteinExistence type="predicted"/>
<dbReference type="Pfam" id="PF02170">
    <property type="entry name" value="PAZ"/>
    <property type="match status" value="1"/>
</dbReference>
<dbReference type="InterPro" id="IPR036085">
    <property type="entry name" value="PAZ_dom_sf"/>
</dbReference>
<evidence type="ECO:0000313" key="3">
    <source>
        <dbReference type="Proteomes" id="UP000001940"/>
    </source>
</evidence>
<evidence type="ECO:0000259" key="1">
    <source>
        <dbReference type="PROSITE" id="PS50821"/>
    </source>
</evidence>
<dbReference type="SUPFAM" id="SSF101690">
    <property type="entry name" value="PAZ domain"/>
    <property type="match status" value="1"/>
</dbReference>
<keyword evidence="3" id="KW-1185">Reference proteome</keyword>
<dbReference type="PaxDb" id="6239-F19G12.3"/>
<protein>
    <submittedName>
        <fullName evidence="2">PAZ domain-containing protein</fullName>
    </submittedName>
</protein>
<evidence type="ECO:0000313" key="4">
    <source>
        <dbReference type="WormBase" id="F19G12.3"/>
    </source>
</evidence>
<sequence>MGDVRVETRYNNRTIEGVLVLSNNNAQLVFGPTRLQVSVERYFFWKYRIRLTRPNWPLVFLRGNSSNQFPIELIELI</sequence>
<dbReference type="PIR" id="T29883">
    <property type="entry name" value="T29883"/>
</dbReference>
<dbReference type="AlphaFoldDB" id="Q19598"/>
<dbReference type="HOGENOM" id="CLU_2111100_0_0_1"/>
<accession>Q19598</accession>
<dbReference type="EMBL" id="BX284606">
    <property type="protein sequence ID" value="CCD69734.2"/>
    <property type="molecule type" value="Genomic_DNA"/>
</dbReference>
<dbReference type="GO" id="GO:0003723">
    <property type="term" value="F:RNA binding"/>
    <property type="evidence" value="ECO:0007669"/>
    <property type="project" value="InterPro"/>
</dbReference>